<dbReference type="Gene3D" id="2.20.130.30">
    <property type="entry name" value="Protein of unknown function DUF2782"/>
    <property type="match status" value="1"/>
</dbReference>
<dbReference type="AlphaFoldDB" id="A0A1G5QSL0"/>
<evidence type="ECO:0000256" key="1">
    <source>
        <dbReference type="SAM" id="MobiDB-lite"/>
    </source>
</evidence>
<dbReference type="RefSeq" id="WP_092998086.1">
    <property type="nucleotide sequence ID" value="NZ_FMWD01000008.1"/>
</dbReference>
<dbReference type="InterPro" id="IPR021357">
    <property type="entry name" value="DUF2782"/>
</dbReference>
<proteinExistence type="predicted"/>
<dbReference type="OrthoDB" id="5296182at2"/>
<reference evidence="3 4" key="1">
    <citation type="submission" date="2016-10" db="EMBL/GenBank/DDBJ databases">
        <authorList>
            <person name="de Groot N.N."/>
        </authorList>
    </citation>
    <scope>NUCLEOTIDE SEQUENCE [LARGE SCALE GENOMIC DNA]</scope>
    <source>
        <strain evidence="3 4">HLD2</strain>
    </source>
</reference>
<evidence type="ECO:0000256" key="2">
    <source>
        <dbReference type="SAM" id="SignalP"/>
    </source>
</evidence>
<accession>A0A1G5QSL0</accession>
<evidence type="ECO:0008006" key="5">
    <source>
        <dbReference type="Google" id="ProtNLM"/>
    </source>
</evidence>
<dbReference type="Proteomes" id="UP000199648">
    <property type="component" value="Unassembled WGS sequence"/>
</dbReference>
<keyword evidence="2" id="KW-0732">Signal</keyword>
<evidence type="ECO:0000313" key="3">
    <source>
        <dbReference type="EMBL" id="SCZ64558.1"/>
    </source>
</evidence>
<dbReference type="EMBL" id="FMWD01000008">
    <property type="protein sequence ID" value="SCZ64558.1"/>
    <property type="molecule type" value="Genomic_DNA"/>
</dbReference>
<feature type="signal peptide" evidence="2">
    <location>
        <begin position="1"/>
        <end position="18"/>
    </location>
</feature>
<feature type="chain" id="PRO_5011729273" description="DUF2782 domain-containing protein" evidence="2">
    <location>
        <begin position="19"/>
        <end position="109"/>
    </location>
</feature>
<dbReference type="STRING" id="415747.SAMN03097708_02654"/>
<name>A0A1G5QSL0_9GAMM</name>
<feature type="compositionally biased region" description="Low complexity" evidence="1">
    <location>
        <begin position="16"/>
        <end position="26"/>
    </location>
</feature>
<evidence type="ECO:0000313" key="4">
    <source>
        <dbReference type="Proteomes" id="UP000199648"/>
    </source>
</evidence>
<gene>
    <name evidence="3" type="ORF">SAMN03097708_02654</name>
</gene>
<dbReference type="Pfam" id="PF11191">
    <property type="entry name" value="DUF2782"/>
    <property type="match status" value="1"/>
</dbReference>
<keyword evidence="4" id="KW-1185">Reference proteome</keyword>
<sequence length="109" mass="12109">MRTPAVILALALLTPAAAQEPPGGETEPPPPIPENLPMPEGLEPEVRIQRRGEDVIEQYSVGGQVYMVKITPTAGAPYYLIDTDGDGRLETFRNDLENPPIVQWRLFEW</sequence>
<protein>
    <recommendedName>
        <fullName evidence="5">DUF2782 domain-containing protein</fullName>
    </recommendedName>
</protein>
<organism evidence="3 4">
    <name type="scientific">Thiohalomonas denitrificans</name>
    <dbReference type="NCBI Taxonomy" id="415747"/>
    <lineage>
        <taxon>Bacteria</taxon>
        <taxon>Pseudomonadati</taxon>
        <taxon>Pseudomonadota</taxon>
        <taxon>Gammaproteobacteria</taxon>
        <taxon>Thiohalomonadales</taxon>
        <taxon>Thiohalomonadaceae</taxon>
        <taxon>Thiohalomonas</taxon>
    </lineage>
</organism>
<feature type="compositionally biased region" description="Pro residues" evidence="1">
    <location>
        <begin position="27"/>
        <end position="36"/>
    </location>
</feature>
<feature type="region of interest" description="Disordered" evidence="1">
    <location>
        <begin position="16"/>
        <end position="43"/>
    </location>
</feature>